<dbReference type="EMBL" id="NEDP02002403">
    <property type="protein sequence ID" value="OWF51011.1"/>
    <property type="molecule type" value="Genomic_DNA"/>
</dbReference>
<keyword evidence="3" id="KW-1185">Reference proteome</keyword>
<dbReference type="Gene3D" id="1.10.287.110">
    <property type="entry name" value="DnaJ domain"/>
    <property type="match status" value="1"/>
</dbReference>
<proteinExistence type="predicted"/>
<dbReference type="AlphaFoldDB" id="A0A210QQJ6"/>
<dbReference type="InterPro" id="IPR036869">
    <property type="entry name" value="J_dom_sf"/>
</dbReference>
<dbReference type="Proteomes" id="UP000242188">
    <property type="component" value="Unassembled WGS sequence"/>
</dbReference>
<dbReference type="SUPFAM" id="SSF46565">
    <property type="entry name" value="Chaperone J-domain"/>
    <property type="match status" value="1"/>
</dbReference>
<comment type="caution">
    <text evidence="2">The sequence shown here is derived from an EMBL/GenBank/DDBJ whole genome shotgun (WGS) entry which is preliminary data.</text>
</comment>
<accession>A0A210QQJ6</accession>
<gene>
    <name evidence="2" type="ORF">KP79_PYT19606</name>
</gene>
<dbReference type="OrthoDB" id="3135773at2759"/>
<feature type="domain" description="J" evidence="1">
    <location>
        <begin position="158"/>
        <end position="218"/>
    </location>
</feature>
<organism evidence="2 3">
    <name type="scientific">Mizuhopecten yessoensis</name>
    <name type="common">Japanese scallop</name>
    <name type="synonym">Patinopecten yessoensis</name>
    <dbReference type="NCBI Taxonomy" id="6573"/>
    <lineage>
        <taxon>Eukaryota</taxon>
        <taxon>Metazoa</taxon>
        <taxon>Spiralia</taxon>
        <taxon>Lophotrochozoa</taxon>
        <taxon>Mollusca</taxon>
        <taxon>Bivalvia</taxon>
        <taxon>Autobranchia</taxon>
        <taxon>Pteriomorphia</taxon>
        <taxon>Pectinida</taxon>
        <taxon>Pectinoidea</taxon>
        <taxon>Pectinidae</taxon>
        <taxon>Mizuhopecten</taxon>
    </lineage>
</organism>
<sequence length="220" mass="26214">MGDELFEQTIKGDEMVNMDMVWDVVDWFKVAVLRTRERTEMEQEAIAASRLGKIYDKVLKMKDKAKEYVMRSIQLAHSMHPRTFNSEDWFKDASEILKKYQHETQEEDDAEWNKAREEIKKDIKEQLDDLEKADKKGDIGFLDYVYEKFPPKNPLHKELFEVLSKPSDIDYSKTKKLYQKAVVNYHPDRANVEENGVQWKVITEEITKLLNRRYNRMKGL</sequence>
<name>A0A210QQJ6_MIZYE</name>
<protein>
    <recommendedName>
        <fullName evidence="1">J domain-containing protein</fullName>
    </recommendedName>
</protein>
<dbReference type="PROSITE" id="PS50076">
    <property type="entry name" value="DNAJ_2"/>
    <property type="match status" value="1"/>
</dbReference>
<dbReference type="InterPro" id="IPR001623">
    <property type="entry name" value="DnaJ_domain"/>
</dbReference>
<evidence type="ECO:0000313" key="3">
    <source>
        <dbReference type="Proteomes" id="UP000242188"/>
    </source>
</evidence>
<reference evidence="2 3" key="1">
    <citation type="journal article" date="2017" name="Nat. Ecol. Evol.">
        <title>Scallop genome provides insights into evolution of bilaterian karyotype and development.</title>
        <authorList>
            <person name="Wang S."/>
            <person name="Zhang J."/>
            <person name="Jiao W."/>
            <person name="Li J."/>
            <person name="Xun X."/>
            <person name="Sun Y."/>
            <person name="Guo X."/>
            <person name="Huan P."/>
            <person name="Dong B."/>
            <person name="Zhang L."/>
            <person name="Hu X."/>
            <person name="Sun X."/>
            <person name="Wang J."/>
            <person name="Zhao C."/>
            <person name="Wang Y."/>
            <person name="Wang D."/>
            <person name="Huang X."/>
            <person name="Wang R."/>
            <person name="Lv J."/>
            <person name="Li Y."/>
            <person name="Zhang Z."/>
            <person name="Liu B."/>
            <person name="Lu W."/>
            <person name="Hui Y."/>
            <person name="Liang J."/>
            <person name="Zhou Z."/>
            <person name="Hou R."/>
            <person name="Li X."/>
            <person name="Liu Y."/>
            <person name="Li H."/>
            <person name="Ning X."/>
            <person name="Lin Y."/>
            <person name="Zhao L."/>
            <person name="Xing Q."/>
            <person name="Dou J."/>
            <person name="Li Y."/>
            <person name="Mao J."/>
            <person name="Guo H."/>
            <person name="Dou H."/>
            <person name="Li T."/>
            <person name="Mu C."/>
            <person name="Jiang W."/>
            <person name="Fu Q."/>
            <person name="Fu X."/>
            <person name="Miao Y."/>
            <person name="Liu J."/>
            <person name="Yu Q."/>
            <person name="Li R."/>
            <person name="Liao H."/>
            <person name="Li X."/>
            <person name="Kong Y."/>
            <person name="Jiang Z."/>
            <person name="Chourrout D."/>
            <person name="Li R."/>
            <person name="Bao Z."/>
        </authorList>
    </citation>
    <scope>NUCLEOTIDE SEQUENCE [LARGE SCALE GENOMIC DNA]</scope>
    <source>
        <strain evidence="2 3">PY_sf001</strain>
    </source>
</reference>
<evidence type="ECO:0000259" key="1">
    <source>
        <dbReference type="PROSITE" id="PS50076"/>
    </source>
</evidence>
<evidence type="ECO:0000313" key="2">
    <source>
        <dbReference type="EMBL" id="OWF51011.1"/>
    </source>
</evidence>